<evidence type="ECO:0000259" key="4">
    <source>
        <dbReference type="SMART" id="SM00418"/>
    </source>
</evidence>
<dbReference type="Proteomes" id="UP001330812">
    <property type="component" value="Chromosome"/>
</dbReference>
<dbReference type="RefSeq" id="WP_326837832.1">
    <property type="nucleotide sequence ID" value="NZ_CP142149.1"/>
</dbReference>
<dbReference type="InterPro" id="IPR051011">
    <property type="entry name" value="Metal_resp_trans_reg"/>
</dbReference>
<dbReference type="SUPFAM" id="SSF46785">
    <property type="entry name" value="Winged helix' DNA-binding domain"/>
    <property type="match status" value="1"/>
</dbReference>
<feature type="domain" description="HTH arsR-type" evidence="4">
    <location>
        <begin position="248"/>
        <end position="320"/>
    </location>
</feature>
<keyword evidence="2" id="KW-0238">DNA-binding</keyword>
<dbReference type="EMBL" id="CP142149">
    <property type="protein sequence ID" value="WSE35025.1"/>
    <property type="molecule type" value="Genomic_DNA"/>
</dbReference>
<sequence>MALKIHFTAADLARVTVAAEPDPLWEVLLGVHAIQVRDPGPVLSRWRTRTGRPQSARHLAHIAPARGYSPDFLTPAESAHGLPAGLEAVRATPRARLKSEVALLAGGRPLAPWTAEVASGRLLRELTSTLAAFHRETVAPHAELLAEAVQDDRRHRARVLLDSGVEGLLTGLHPLLTRSGDTLVLHGTHVTGDLHLDGRGVRLVPSFFCHGAPTVLADPTLPPVIVYPMALDPARYGFGSTPAADPSAALATLLGKTRAHLLTAAAGGRTTTELSRRVGVSPASASYHASILRSAGLLTSHREGTMVRHCLTDLGAGLLRRGGAERADEISRR</sequence>
<reference evidence="5 6" key="1">
    <citation type="journal article" date="2015" name="Int. J. Syst. Evol. Microbiol.">
        <title>Amycolatopsis rhabdoformis sp. nov., an actinomycete isolated from a tropical forest soil.</title>
        <authorList>
            <person name="Souza W.R."/>
            <person name="Silva R.E."/>
            <person name="Goodfellow M."/>
            <person name="Busarakam K."/>
            <person name="Figueiro F.S."/>
            <person name="Ferreira D."/>
            <person name="Rodrigues-Filho E."/>
            <person name="Moraes L.A.B."/>
            <person name="Zucchi T.D."/>
        </authorList>
    </citation>
    <scope>NUCLEOTIDE SEQUENCE [LARGE SCALE GENOMIC DNA]</scope>
    <source>
        <strain evidence="5 6">NCIMB 14900</strain>
    </source>
</reference>
<evidence type="ECO:0000256" key="2">
    <source>
        <dbReference type="ARBA" id="ARBA00023125"/>
    </source>
</evidence>
<keyword evidence="3" id="KW-0804">Transcription</keyword>
<dbReference type="PANTHER" id="PTHR43132:SF8">
    <property type="entry name" value="HTH-TYPE TRANSCRIPTIONAL REGULATOR KMTR"/>
    <property type="match status" value="1"/>
</dbReference>
<proteinExistence type="predicted"/>
<dbReference type="InterPro" id="IPR036388">
    <property type="entry name" value="WH-like_DNA-bd_sf"/>
</dbReference>
<evidence type="ECO:0000256" key="1">
    <source>
        <dbReference type="ARBA" id="ARBA00023015"/>
    </source>
</evidence>
<evidence type="ECO:0000256" key="3">
    <source>
        <dbReference type="ARBA" id="ARBA00023163"/>
    </source>
</evidence>
<dbReference type="InterPro" id="IPR036390">
    <property type="entry name" value="WH_DNA-bd_sf"/>
</dbReference>
<dbReference type="SMART" id="SM00418">
    <property type="entry name" value="HTH_ARSR"/>
    <property type="match status" value="1"/>
</dbReference>
<protein>
    <submittedName>
        <fullName evidence="5">Winged helix-turn-helix domain-containing protein</fullName>
    </submittedName>
</protein>
<keyword evidence="6" id="KW-1185">Reference proteome</keyword>
<dbReference type="Gene3D" id="1.10.10.10">
    <property type="entry name" value="Winged helix-like DNA-binding domain superfamily/Winged helix DNA-binding domain"/>
    <property type="match status" value="1"/>
</dbReference>
<gene>
    <name evidence="5" type="ORF">VSH64_23625</name>
</gene>
<dbReference type="CDD" id="cd00090">
    <property type="entry name" value="HTH_ARSR"/>
    <property type="match status" value="1"/>
</dbReference>
<evidence type="ECO:0000313" key="6">
    <source>
        <dbReference type="Proteomes" id="UP001330812"/>
    </source>
</evidence>
<accession>A0ABZ1IKG8</accession>
<dbReference type="InterPro" id="IPR011991">
    <property type="entry name" value="ArsR-like_HTH"/>
</dbReference>
<dbReference type="PANTHER" id="PTHR43132">
    <property type="entry name" value="ARSENICAL RESISTANCE OPERON REPRESSOR ARSR-RELATED"/>
    <property type="match status" value="1"/>
</dbReference>
<name>A0ABZ1IKG8_9PSEU</name>
<dbReference type="InterPro" id="IPR001845">
    <property type="entry name" value="HTH_ArsR_DNA-bd_dom"/>
</dbReference>
<keyword evidence="1" id="KW-0805">Transcription regulation</keyword>
<organism evidence="5 6">
    <name type="scientific">Amycolatopsis rhabdoformis</name>
    <dbReference type="NCBI Taxonomy" id="1448059"/>
    <lineage>
        <taxon>Bacteria</taxon>
        <taxon>Bacillati</taxon>
        <taxon>Actinomycetota</taxon>
        <taxon>Actinomycetes</taxon>
        <taxon>Pseudonocardiales</taxon>
        <taxon>Pseudonocardiaceae</taxon>
        <taxon>Amycolatopsis</taxon>
    </lineage>
</organism>
<evidence type="ECO:0000313" key="5">
    <source>
        <dbReference type="EMBL" id="WSE35025.1"/>
    </source>
</evidence>